<name>A0A9Q1BNG5_HOLLE</name>
<dbReference type="Proteomes" id="UP001152320">
    <property type="component" value="Chromosome 14"/>
</dbReference>
<feature type="compositionally biased region" description="Low complexity" evidence="1">
    <location>
        <begin position="217"/>
        <end position="229"/>
    </location>
</feature>
<dbReference type="EMBL" id="JAIZAY010000014">
    <property type="protein sequence ID" value="KAJ8029912.1"/>
    <property type="molecule type" value="Genomic_DNA"/>
</dbReference>
<protein>
    <submittedName>
        <fullName evidence="3">Uncharacterized protein</fullName>
    </submittedName>
</protein>
<proteinExistence type="predicted"/>
<sequence length="379" mass="40283">MEYSTITLMDTTFSTKDMEISSIRRNDKLSTHVATISTTDKPTNATATSKYLATSPTKKEQSSTLTLLTKQLSTSKVPTSEETSAHVTVTSTTINTPRSNLSTASTTHLSQFTSTTTSLPDSSSKSPLPNIVTATVGSSESRNTSAEVMSTPSLSYEDRSTTKGGFFSSPVIRSSSETYSSTITSPMHGGNLTSHAKSTKDADLTTDASERHTTHAKSTSDGKSTTDSSEPNTNTLPLIAGGAGGAIVVMVGAGCLLFGVRKARKRQFWGSGANGSGVAEIGMIFTKTPSNENGLNSEDAIEVDTGLSCISENETEPKATIKVQGVLDCSEVDRTVTTFTPGPENYQRAQDRNLSDMIIVKYDEDDYFGDGDYRESVAL</sequence>
<feature type="compositionally biased region" description="Low complexity" evidence="1">
    <location>
        <begin position="174"/>
        <end position="185"/>
    </location>
</feature>
<evidence type="ECO:0000256" key="2">
    <source>
        <dbReference type="SAM" id="Phobius"/>
    </source>
</evidence>
<evidence type="ECO:0000313" key="3">
    <source>
        <dbReference type="EMBL" id="KAJ8029912.1"/>
    </source>
</evidence>
<feature type="compositionally biased region" description="Polar residues" evidence="1">
    <location>
        <begin position="132"/>
        <end position="154"/>
    </location>
</feature>
<keyword evidence="2" id="KW-0812">Transmembrane</keyword>
<keyword evidence="4" id="KW-1185">Reference proteome</keyword>
<reference evidence="3" key="1">
    <citation type="submission" date="2021-10" db="EMBL/GenBank/DDBJ databases">
        <title>Tropical sea cucumber genome reveals ecological adaptation and Cuvierian tubules defense mechanism.</title>
        <authorList>
            <person name="Chen T."/>
        </authorList>
    </citation>
    <scope>NUCLEOTIDE SEQUENCE</scope>
    <source>
        <strain evidence="3">Nanhai2018</strain>
        <tissue evidence="3">Muscle</tissue>
    </source>
</reference>
<dbReference type="AlphaFoldDB" id="A0A9Q1BNG5"/>
<organism evidence="3 4">
    <name type="scientific">Holothuria leucospilota</name>
    <name type="common">Black long sea cucumber</name>
    <name type="synonym">Mertensiothuria leucospilota</name>
    <dbReference type="NCBI Taxonomy" id="206669"/>
    <lineage>
        <taxon>Eukaryota</taxon>
        <taxon>Metazoa</taxon>
        <taxon>Echinodermata</taxon>
        <taxon>Eleutherozoa</taxon>
        <taxon>Echinozoa</taxon>
        <taxon>Holothuroidea</taxon>
        <taxon>Aspidochirotacea</taxon>
        <taxon>Aspidochirotida</taxon>
        <taxon>Holothuriidae</taxon>
        <taxon>Holothuria</taxon>
    </lineage>
</organism>
<comment type="caution">
    <text evidence="3">The sequence shown here is derived from an EMBL/GenBank/DDBJ whole genome shotgun (WGS) entry which is preliminary data.</text>
</comment>
<gene>
    <name evidence="3" type="ORF">HOLleu_29439</name>
</gene>
<evidence type="ECO:0000313" key="4">
    <source>
        <dbReference type="Proteomes" id="UP001152320"/>
    </source>
</evidence>
<keyword evidence="2" id="KW-1133">Transmembrane helix</keyword>
<feature type="compositionally biased region" description="Basic and acidic residues" evidence="1">
    <location>
        <begin position="198"/>
        <end position="213"/>
    </location>
</feature>
<feature type="transmembrane region" description="Helical" evidence="2">
    <location>
        <begin position="238"/>
        <end position="260"/>
    </location>
</feature>
<feature type="region of interest" description="Disordered" evidence="1">
    <location>
        <begin position="96"/>
        <end position="236"/>
    </location>
</feature>
<feature type="compositionally biased region" description="Low complexity" evidence="1">
    <location>
        <begin position="105"/>
        <end position="129"/>
    </location>
</feature>
<accession>A0A9Q1BNG5</accession>
<keyword evidence="2" id="KW-0472">Membrane</keyword>
<evidence type="ECO:0000256" key="1">
    <source>
        <dbReference type="SAM" id="MobiDB-lite"/>
    </source>
</evidence>